<dbReference type="OrthoDB" id="9809206at2"/>
<dbReference type="InterPro" id="IPR049142">
    <property type="entry name" value="MS_channel_1st"/>
</dbReference>
<keyword evidence="3" id="KW-1003">Cell membrane</keyword>
<evidence type="ECO:0000259" key="10">
    <source>
        <dbReference type="Pfam" id="PF21088"/>
    </source>
</evidence>
<comment type="subcellular location">
    <subcellularLocation>
        <location evidence="1">Cell membrane</location>
        <topology evidence="1">Multi-pass membrane protein</topology>
    </subcellularLocation>
</comment>
<dbReference type="InterPro" id="IPR011066">
    <property type="entry name" value="MscS_channel_C_sf"/>
</dbReference>
<protein>
    <submittedName>
        <fullName evidence="11">Small conductance mechanosensitive channel</fullName>
    </submittedName>
</protein>
<dbReference type="GO" id="GO:0008381">
    <property type="term" value="F:mechanosensitive monoatomic ion channel activity"/>
    <property type="evidence" value="ECO:0007669"/>
    <property type="project" value="InterPro"/>
</dbReference>
<feature type="transmembrane region" description="Helical" evidence="7">
    <location>
        <begin position="66"/>
        <end position="85"/>
    </location>
</feature>
<dbReference type="Gene3D" id="1.10.287.1260">
    <property type="match status" value="1"/>
</dbReference>
<dbReference type="GO" id="GO:0005886">
    <property type="term" value="C:plasma membrane"/>
    <property type="evidence" value="ECO:0007669"/>
    <property type="project" value="UniProtKB-SubCell"/>
</dbReference>
<evidence type="ECO:0000256" key="4">
    <source>
        <dbReference type="ARBA" id="ARBA00022692"/>
    </source>
</evidence>
<keyword evidence="6 7" id="KW-0472">Membrane</keyword>
<evidence type="ECO:0000256" key="3">
    <source>
        <dbReference type="ARBA" id="ARBA00022475"/>
    </source>
</evidence>
<evidence type="ECO:0000256" key="2">
    <source>
        <dbReference type="ARBA" id="ARBA00008017"/>
    </source>
</evidence>
<dbReference type="SUPFAM" id="SSF50182">
    <property type="entry name" value="Sm-like ribonucleoproteins"/>
    <property type="match status" value="1"/>
</dbReference>
<dbReference type="InterPro" id="IPR011014">
    <property type="entry name" value="MscS_channel_TM-2"/>
</dbReference>
<reference evidence="11 12" key="1">
    <citation type="submission" date="2016-11" db="EMBL/GenBank/DDBJ databases">
        <authorList>
            <person name="Jaros S."/>
            <person name="Januszkiewicz K."/>
            <person name="Wedrychowicz H."/>
        </authorList>
    </citation>
    <scope>NUCLEOTIDE SEQUENCE [LARGE SCALE GENOMIC DNA]</scope>
    <source>
        <strain evidence="11 12">DSM 21120</strain>
    </source>
</reference>
<dbReference type="InterPro" id="IPR010920">
    <property type="entry name" value="LSM_dom_sf"/>
</dbReference>
<dbReference type="AlphaFoldDB" id="A0A1M5TQE6"/>
<keyword evidence="4 7" id="KW-0812">Transmembrane</keyword>
<dbReference type="InterPro" id="IPR006685">
    <property type="entry name" value="MscS_channel_2nd"/>
</dbReference>
<evidence type="ECO:0000256" key="1">
    <source>
        <dbReference type="ARBA" id="ARBA00004651"/>
    </source>
</evidence>
<dbReference type="Gene3D" id="2.30.30.60">
    <property type="match status" value="1"/>
</dbReference>
<feature type="transmembrane region" description="Helical" evidence="7">
    <location>
        <begin position="97"/>
        <end position="116"/>
    </location>
</feature>
<feature type="domain" description="Mechanosensitive ion channel MscS C-terminal" evidence="9">
    <location>
        <begin position="185"/>
        <end position="268"/>
    </location>
</feature>
<feature type="domain" description="Mechanosensitive ion channel transmembrane helices 2/3" evidence="10">
    <location>
        <begin position="72"/>
        <end position="113"/>
    </location>
</feature>
<accession>A0A1M5TQE6</accession>
<dbReference type="FunFam" id="2.30.30.60:FF:000001">
    <property type="entry name" value="MscS Mechanosensitive ion channel"/>
    <property type="match status" value="1"/>
</dbReference>
<evidence type="ECO:0000259" key="8">
    <source>
        <dbReference type="Pfam" id="PF00924"/>
    </source>
</evidence>
<dbReference type="Gene3D" id="3.30.70.100">
    <property type="match status" value="1"/>
</dbReference>
<dbReference type="Pfam" id="PF21082">
    <property type="entry name" value="MS_channel_3rd"/>
    <property type="match status" value="1"/>
</dbReference>
<sequence>MRYFSFISQYLKKDSGELNIFGKILIIGIVFLFAVIVSKCISFIIEKNLSSKEAKKRNSYTRIVTIMNLANKVTKVIIFFFALTLSMDLVGLNTSSIIAAFGVGSLAISFGAQSLIKDVINGFFIIIEDQYRVGDLVEILKYEGYVEDFGIRSTTLRDFNGEVHIIPNGKIEIVTNRQKGVARAKVVIPVNISESPKRVIDILSREIVFLEGDSRILSAPRIWGVTNNTDRGYEITVSVNTKSGEQFNVEYELREKIVELFIENNIELPEMKIRR</sequence>
<evidence type="ECO:0000313" key="12">
    <source>
        <dbReference type="Proteomes" id="UP000184032"/>
    </source>
</evidence>
<organism evidence="11 12">
    <name type="scientific">Anaerosphaera aminiphila DSM 21120</name>
    <dbReference type="NCBI Taxonomy" id="1120995"/>
    <lineage>
        <taxon>Bacteria</taxon>
        <taxon>Bacillati</taxon>
        <taxon>Bacillota</taxon>
        <taxon>Tissierellia</taxon>
        <taxon>Tissierellales</taxon>
        <taxon>Peptoniphilaceae</taxon>
        <taxon>Anaerosphaera</taxon>
    </lineage>
</organism>
<comment type="similarity">
    <text evidence="2">Belongs to the MscS (TC 1.A.23) family.</text>
</comment>
<dbReference type="EMBL" id="FQXI01000012">
    <property type="protein sequence ID" value="SHH52911.1"/>
    <property type="molecule type" value="Genomic_DNA"/>
</dbReference>
<feature type="transmembrane region" description="Helical" evidence="7">
    <location>
        <begin position="20"/>
        <end position="45"/>
    </location>
</feature>
<gene>
    <name evidence="11" type="ORF">SAMN02745245_01527</name>
</gene>
<dbReference type="Proteomes" id="UP000184032">
    <property type="component" value="Unassembled WGS sequence"/>
</dbReference>
<evidence type="ECO:0000256" key="6">
    <source>
        <dbReference type="ARBA" id="ARBA00023136"/>
    </source>
</evidence>
<evidence type="ECO:0000313" key="11">
    <source>
        <dbReference type="EMBL" id="SHH52911.1"/>
    </source>
</evidence>
<dbReference type="InterPro" id="IPR049278">
    <property type="entry name" value="MS_channel_C"/>
</dbReference>
<dbReference type="InterPro" id="IPR045276">
    <property type="entry name" value="YbiO_bact"/>
</dbReference>
<keyword evidence="12" id="KW-1185">Reference proteome</keyword>
<evidence type="ECO:0000256" key="5">
    <source>
        <dbReference type="ARBA" id="ARBA00022989"/>
    </source>
</evidence>
<dbReference type="PANTHER" id="PTHR30460:SF0">
    <property type="entry name" value="MODERATE CONDUCTANCE MECHANOSENSITIVE CHANNEL YBIO"/>
    <property type="match status" value="1"/>
</dbReference>
<dbReference type="STRING" id="1120995.SAMN02745245_01527"/>
<dbReference type="Pfam" id="PF00924">
    <property type="entry name" value="MS_channel_2nd"/>
    <property type="match status" value="1"/>
</dbReference>
<name>A0A1M5TQE6_9FIRM</name>
<evidence type="ECO:0000256" key="7">
    <source>
        <dbReference type="SAM" id="Phobius"/>
    </source>
</evidence>
<dbReference type="PANTHER" id="PTHR30460">
    <property type="entry name" value="MODERATE CONDUCTANCE MECHANOSENSITIVE CHANNEL YBIO"/>
    <property type="match status" value="1"/>
</dbReference>
<keyword evidence="5 7" id="KW-1133">Transmembrane helix</keyword>
<dbReference type="Pfam" id="PF21088">
    <property type="entry name" value="MS_channel_1st"/>
    <property type="match status" value="1"/>
</dbReference>
<dbReference type="InterPro" id="IPR023408">
    <property type="entry name" value="MscS_beta-dom_sf"/>
</dbReference>
<evidence type="ECO:0000259" key="9">
    <source>
        <dbReference type="Pfam" id="PF21082"/>
    </source>
</evidence>
<dbReference type="SUPFAM" id="SSF82861">
    <property type="entry name" value="Mechanosensitive channel protein MscS (YggB), transmembrane region"/>
    <property type="match status" value="1"/>
</dbReference>
<dbReference type="RefSeq" id="WP_073185119.1">
    <property type="nucleotide sequence ID" value="NZ_FQXI01000012.1"/>
</dbReference>
<feature type="domain" description="Mechanosensitive ion channel MscS" evidence="8">
    <location>
        <begin position="115"/>
        <end position="175"/>
    </location>
</feature>
<proteinExistence type="inferred from homology"/>
<dbReference type="SUPFAM" id="SSF82689">
    <property type="entry name" value="Mechanosensitive channel protein MscS (YggB), C-terminal domain"/>
    <property type="match status" value="1"/>
</dbReference>